<dbReference type="EMBL" id="JPRK01000007">
    <property type="protein sequence ID" value="KIO53262.1"/>
    <property type="molecule type" value="Genomic_DNA"/>
</dbReference>
<dbReference type="Proteomes" id="UP000198302">
    <property type="component" value="Unassembled WGS sequence"/>
</dbReference>
<reference evidence="2 4" key="2">
    <citation type="submission" date="2016-11" db="EMBL/GenBank/DDBJ databases">
        <title>Whole genomes of Flavobacteriaceae.</title>
        <authorList>
            <person name="Stine C."/>
            <person name="Li C."/>
            <person name="Tadesse D."/>
        </authorList>
    </citation>
    <scope>NUCLEOTIDE SEQUENCE [LARGE SCALE GENOMIC DNA]</scope>
    <source>
        <strain evidence="2 4">ATCC 51468</strain>
    </source>
</reference>
<evidence type="ECO:0000313" key="1">
    <source>
        <dbReference type="EMBL" id="KIO53262.1"/>
    </source>
</evidence>
<dbReference type="OrthoDB" id="794301at2"/>
<name>A0A0D0F563_9FLAO</name>
<evidence type="ECO:0000313" key="4">
    <source>
        <dbReference type="Proteomes" id="UP000198302"/>
    </source>
</evidence>
<dbReference type="AlphaFoldDB" id="A0A0D0F563"/>
<dbReference type="Proteomes" id="UP000032061">
    <property type="component" value="Unassembled WGS sequence"/>
</dbReference>
<protein>
    <submittedName>
        <fullName evidence="1">Uncharacterized protein</fullName>
    </submittedName>
</protein>
<comment type="caution">
    <text evidence="1">The sequence shown here is derived from an EMBL/GenBank/DDBJ whole genome shotgun (WGS) entry which is preliminary data.</text>
</comment>
<proteinExistence type="predicted"/>
<dbReference type="EMBL" id="MUGX01000011">
    <property type="protein sequence ID" value="OXA87862.1"/>
    <property type="molecule type" value="Genomic_DNA"/>
</dbReference>
<evidence type="ECO:0000313" key="2">
    <source>
        <dbReference type="EMBL" id="OXA87862.1"/>
    </source>
</evidence>
<dbReference type="RefSeq" id="WP_041517088.1">
    <property type="nucleotide sequence ID" value="NZ_JPRK01000007.1"/>
</dbReference>
<accession>A0A0D0F563</accession>
<reference evidence="1 3" key="1">
    <citation type="submission" date="2015-01" db="EMBL/GenBank/DDBJ databases">
        <title>Genome of Flavobacterium hibernum DSM 12611.</title>
        <authorList>
            <person name="Stropko S.J."/>
            <person name="Pipes S.E."/>
            <person name="Newman J.D."/>
        </authorList>
    </citation>
    <scope>NUCLEOTIDE SEQUENCE [LARGE SCALE GENOMIC DNA]</scope>
    <source>
        <strain evidence="1 3">DSM 12611</strain>
    </source>
</reference>
<evidence type="ECO:0000313" key="3">
    <source>
        <dbReference type="Proteomes" id="UP000032061"/>
    </source>
</evidence>
<keyword evidence="4" id="KW-1185">Reference proteome</keyword>
<organism evidence="1 3">
    <name type="scientific">Flavobacterium hibernum</name>
    <dbReference type="NCBI Taxonomy" id="37752"/>
    <lineage>
        <taxon>Bacteria</taxon>
        <taxon>Pseudomonadati</taxon>
        <taxon>Bacteroidota</taxon>
        <taxon>Flavobacteriia</taxon>
        <taxon>Flavobacteriales</taxon>
        <taxon>Flavobacteriaceae</taxon>
        <taxon>Flavobacterium</taxon>
    </lineage>
</organism>
<gene>
    <name evidence="2" type="ORF">B0A73_08710</name>
    <name evidence="1" type="ORF">IW18_08095</name>
</gene>
<sequence length="176" mass="20450">MNAIQIIQKVKITLIVLFLTASYTNTRKKDNLITLKKFDQKHIKEEEKLSTTDSIKKSFLDTLNTKESPVQIILSKLSNTEYSDHKDIQLIYKNVSTKKIKAIKFEWYCENVFEKPASGRNFFIKGKSGGISNILLKPKETRSQVWEDFSTDADKIIKARVYFVMFSNGTKWELNK</sequence>